<accession>T1HZI6</accession>
<evidence type="ECO:0000313" key="1">
    <source>
        <dbReference type="EnsemblMetazoa" id="RPRC009456-PA"/>
    </source>
</evidence>
<dbReference type="VEuPathDB" id="VectorBase:RPRC009456"/>
<evidence type="ECO:0000313" key="2">
    <source>
        <dbReference type="Proteomes" id="UP000015103"/>
    </source>
</evidence>
<dbReference type="InParanoid" id="T1HZI6"/>
<reference evidence="1" key="1">
    <citation type="submission" date="2015-05" db="UniProtKB">
        <authorList>
            <consortium name="EnsemblMetazoa"/>
        </authorList>
    </citation>
    <scope>IDENTIFICATION</scope>
</reference>
<sequence>MSEGAPLRALLRWLSIGLLPFFGPIQDLLLMLILQSRA</sequence>
<dbReference type="EMBL" id="ACPB03006009">
    <property type="status" value="NOT_ANNOTATED_CDS"/>
    <property type="molecule type" value="Genomic_DNA"/>
</dbReference>
<protein>
    <submittedName>
        <fullName evidence="1">Uncharacterized protein</fullName>
    </submittedName>
</protein>
<keyword evidence="2" id="KW-1185">Reference proteome</keyword>
<proteinExistence type="predicted"/>
<dbReference type="EnsemblMetazoa" id="RPRC009456-RA">
    <property type="protein sequence ID" value="RPRC009456-PA"/>
    <property type="gene ID" value="RPRC009456"/>
</dbReference>
<dbReference type="HOGENOM" id="CLU_3336145_0_0_1"/>
<dbReference type="AlphaFoldDB" id="T1HZI6"/>
<name>T1HZI6_RHOPR</name>
<dbReference type="Proteomes" id="UP000015103">
    <property type="component" value="Unassembled WGS sequence"/>
</dbReference>
<organism evidence="1 2">
    <name type="scientific">Rhodnius prolixus</name>
    <name type="common">Triatomid bug</name>
    <dbReference type="NCBI Taxonomy" id="13249"/>
    <lineage>
        <taxon>Eukaryota</taxon>
        <taxon>Metazoa</taxon>
        <taxon>Ecdysozoa</taxon>
        <taxon>Arthropoda</taxon>
        <taxon>Hexapoda</taxon>
        <taxon>Insecta</taxon>
        <taxon>Pterygota</taxon>
        <taxon>Neoptera</taxon>
        <taxon>Paraneoptera</taxon>
        <taxon>Hemiptera</taxon>
        <taxon>Heteroptera</taxon>
        <taxon>Panheteroptera</taxon>
        <taxon>Cimicomorpha</taxon>
        <taxon>Reduviidae</taxon>
        <taxon>Triatominae</taxon>
        <taxon>Rhodnius</taxon>
    </lineage>
</organism>